<accession>A0A397F0A0</accession>
<dbReference type="Pfam" id="PF03184">
    <property type="entry name" value="DDE_1"/>
    <property type="match status" value="1"/>
</dbReference>
<evidence type="ECO:0000313" key="4">
    <source>
        <dbReference type="Proteomes" id="UP000266196"/>
    </source>
</evidence>
<dbReference type="PANTHER" id="PTHR19303:SF57">
    <property type="entry name" value="HTH CENPB-TYPE DOMAIN-CONTAINING PROTEIN"/>
    <property type="match status" value="1"/>
</dbReference>
<name>A0A397F0A0_APHAT</name>
<sequence>MMAPIHYRQHHRLATGRPAIKHTKAVANKHQRDFQTYAKKLHIINWRKDHSMEEAIDKFFPGVTGTQYKTVWKRILRWESQREHITSAAEQPSTSNNRTIRRQGTATTLSYTAEEHIAHWVAELRQDGVPVSNLLLTSKAMEVASDEGLFDHQFKASASWIKGFLKRWGLAIRAKTRSGQANLEDGKRALEAFKTSIRQQIKDNDIEDIYNADQTGINYEYIPKQTINSKGVKTVWIKCSGHEKDRMTAMVLADAKGTKYPLFLVLKTAESKIKAVVQENLNERHGFGRRVWKEIVSLEENFPLQIYGNPSAWWNSGISLRFLDFHFGHRRGQNVKKVLLLWDDFSAHFTDDVVQRAAELHVVWARVPPTFTWMCQPADVAWMKPIKATMRRQWVAFLRTQIQLNGGGGGKTFHLGTPERWDLVEWISEAWDTLPATTIISGFVKCQIIDAACEETNLGVDAHDDAVADHLLEDILELGDVEVLDTNLEIVLDVDGNE</sequence>
<evidence type="ECO:0000256" key="1">
    <source>
        <dbReference type="ARBA" id="ARBA00023125"/>
    </source>
</evidence>
<dbReference type="InterPro" id="IPR009057">
    <property type="entry name" value="Homeodomain-like_sf"/>
</dbReference>
<proteinExistence type="predicted"/>
<evidence type="ECO:0000259" key="2">
    <source>
        <dbReference type="PROSITE" id="PS51253"/>
    </source>
</evidence>
<keyword evidence="1" id="KW-0238">DNA-binding</keyword>
<dbReference type="Proteomes" id="UP000266196">
    <property type="component" value="Unassembled WGS sequence"/>
</dbReference>
<dbReference type="PANTHER" id="PTHR19303">
    <property type="entry name" value="TRANSPOSON"/>
    <property type="match status" value="1"/>
</dbReference>
<dbReference type="PROSITE" id="PS51253">
    <property type="entry name" value="HTH_CENPB"/>
    <property type="match status" value="1"/>
</dbReference>
<evidence type="ECO:0000313" key="3">
    <source>
        <dbReference type="EMBL" id="RHZ04313.1"/>
    </source>
</evidence>
<dbReference type="SMART" id="SM00674">
    <property type="entry name" value="CENPB"/>
    <property type="match status" value="1"/>
</dbReference>
<dbReference type="EMBL" id="QUTE01013558">
    <property type="protein sequence ID" value="RHZ04313.1"/>
    <property type="molecule type" value="Genomic_DNA"/>
</dbReference>
<dbReference type="GO" id="GO:0005634">
    <property type="term" value="C:nucleus"/>
    <property type="evidence" value="ECO:0007669"/>
    <property type="project" value="TreeGrafter"/>
</dbReference>
<dbReference type="VEuPathDB" id="FungiDB:H257_09787"/>
<dbReference type="InterPro" id="IPR004875">
    <property type="entry name" value="DDE_SF_endonuclease_dom"/>
</dbReference>
<comment type="caution">
    <text evidence="3">The sequence shown here is derived from an EMBL/GenBank/DDBJ whole genome shotgun (WGS) entry which is preliminary data.</text>
</comment>
<dbReference type="InterPro" id="IPR006600">
    <property type="entry name" value="HTH_CenpB_DNA-bd_dom"/>
</dbReference>
<dbReference type="GO" id="GO:0003677">
    <property type="term" value="F:DNA binding"/>
    <property type="evidence" value="ECO:0007669"/>
    <property type="project" value="UniProtKB-KW"/>
</dbReference>
<protein>
    <recommendedName>
        <fullName evidence="2">HTH CENPB-type domain-containing protein</fullName>
    </recommendedName>
</protein>
<reference evidence="3 4" key="1">
    <citation type="submission" date="2018-08" db="EMBL/GenBank/DDBJ databases">
        <title>Aphanomyces genome sequencing and annotation.</title>
        <authorList>
            <person name="Minardi D."/>
            <person name="Oidtmann B."/>
            <person name="Van Der Giezen M."/>
            <person name="Studholme D.J."/>
        </authorList>
    </citation>
    <scope>NUCLEOTIDE SEQUENCE [LARGE SCALE GENOMIC DNA]</scope>
    <source>
        <strain evidence="3 4">197901</strain>
    </source>
</reference>
<dbReference type="Gene3D" id="1.10.10.60">
    <property type="entry name" value="Homeodomain-like"/>
    <property type="match status" value="1"/>
</dbReference>
<dbReference type="InterPro" id="IPR050863">
    <property type="entry name" value="CenT-Element_Derived"/>
</dbReference>
<dbReference type="Pfam" id="PF03221">
    <property type="entry name" value="HTH_Tnp_Tc5"/>
    <property type="match status" value="1"/>
</dbReference>
<dbReference type="SUPFAM" id="SSF46689">
    <property type="entry name" value="Homeodomain-like"/>
    <property type="match status" value="1"/>
</dbReference>
<dbReference type="AlphaFoldDB" id="A0A397F0A0"/>
<gene>
    <name evidence="3" type="ORF">DYB31_013051</name>
</gene>
<organism evidence="3 4">
    <name type="scientific">Aphanomyces astaci</name>
    <name type="common">Crayfish plague agent</name>
    <dbReference type="NCBI Taxonomy" id="112090"/>
    <lineage>
        <taxon>Eukaryota</taxon>
        <taxon>Sar</taxon>
        <taxon>Stramenopiles</taxon>
        <taxon>Oomycota</taxon>
        <taxon>Saprolegniomycetes</taxon>
        <taxon>Saprolegniales</taxon>
        <taxon>Verrucalvaceae</taxon>
        <taxon>Aphanomyces</taxon>
    </lineage>
</organism>
<feature type="domain" description="HTH CENPB-type" evidence="2">
    <location>
        <begin position="101"/>
        <end position="174"/>
    </location>
</feature>